<name>A0A0C3CWG9_9AGAM</name>
<dbReference type="InParanoid" id="A0A0C3CWG9"/>
<dbReference type="HOGENOM" id="CLU_167037_0_0_1"/>
<proteinExistence type="predicted"/>
<evidence type="ECO:0000313" key="2">
    <source>
        <dbReference type="Proteomes" id="UP000053989"/>
    </source>
</evidence>
<accession>A0A0C3CWG9</accession>
<protein>
    <submittedName>
        <fullName evidence="1">Uncharacterized protein</fullName>
    </submittedName>
</protein>
<evidence type="ECO:0000313" key="1">
    <source>
        <dbReference type="EMBL" id="KIM52920.1"/>
    </source>
</evidence>
<dbReference type="EMBL" id="KN822195">
    <property type="protein sequence ID" value="KIM52920.1"/>
    <property type="molecule type" value="Genomic_DNA"/>
</dbReference>
<reference evidence="2" key="2">
    <citation type="submission" date="2015-01" db="EMBL/GenBank/DDBJ databases">
        <title>Evolutionary Origins and Diversification of the Mycorrhizal Mutualists.</title>
        <authorList>
            <consortium name="DOE Joint Genome Institute"/>
            <consortium name="Mycorrhizal Genomics Consortium"/>
            <person name="Kohler A."/>
            <person name="Kuo A."/>
            <person name="Nagy L.G."/>
            <person name="Floudas D."/>
            <person name="Copeland A."/>
            <person name="Barry K.W."/>
            <person name="Cichocki N."/>
            <person name="Veneault-Fourrey C."/>
            <person name="LaButti K."/>
            <person name="Lindquist E.A."/>
            <person name="Lipzen A."/>
            <person name="Lundell T."/>
            <person name="Morin E."/>
            <person name="Murat C."/>
            <person name="Riley R."/>
            <person name="Ohm R."/>
            <person name="Sun H."/>
            <person name="Tunlid A."/>
            <person name="Henrissat B."/>
            <person name="Grigoriev I.V."/>
            <person name="Hibbett D.S."/>
            <person name="Martin F."/>
        </authorList>
    </citation>
    <scope>NUCLEOTIDE SEQUENCE [LARGE SCALE GENOMIC DNA]</scope>
    <source>
        <strain evidence="2">Foug A</strain>
    </source>
</reference>
<keyword evidence="2" id="KW-1185">Reference proteome</keyword>
<dbReference type="OrthoDB" id="2688372at2759"/>
<dbReference type="Proteomes" id="UP000053989">
    <property type="component" value="Unassembled WGS sequence"/>
</dbReference>
<gene>
    <name evidence="1" type="ORF">SCLCIDRAFT_1223314</name>
</gene>
<dbReference type="AlphaFoldDB" id="A0A0C3CWG9"/>
<reference evidence="1 2" key="1">
    <citation type="submission" date="2014-04" db="EMBL/GenBank/DDBJ databases">
        <authorList>
            <consortium name="DOE Joint Genome Institute"/>
            <person name="Kuo A."/>
            <person name="Kohler A."/>
            <person name="Nagy L.G."/>
            <person name="Floudas D."/>
            <person name="Copeland A."/>
            <person name="Barry K.W."/>
            <person name="Cichocki N."/>
            <person name="Veneault-Fourrey C."/>
            <person name="LaButti K."/>
            <person name="Lindquist E.A."/>
            <person name="Lipzen A."/>
            <person name="Lundell T."/>
            <person name="Morin E."/>
            <person name="Murat C."/>
            <person name="Sun H."/>
            <person name="Tunlid A."/>
            <person name="Henrissat B."/>
            <person name="Grigoriev I.V."/>
            <person name="Hibbett D.S."/>
            <person name="Martin F."/>
            <person name="Nordberg H.P."/>
            <person name="Cantor M.N."/>
            <person name="Hua S.X."/>
        </authorList>
    </citation>
    <scope>NUCLEOTIDE SEQUENCE [LARGE SCALE GENOMIC DNA]</scope>
    <source>
        <strain evidence="1 2">Foug A</strain>
    </source>
</reference>
<organism evidence="1 2">
    <name type="scientific">Scleroderma citrinum Foug A</name>
    <dbReference type="NCBI Taxonomy" id="1036808"/>
    <lineage>
        <taxon>Eukaryota</taxon>
        <taxon>Fungi</taxon>
        <taxon>Dikarya</taxon>
        <taxon>Basidiomycota</taxon>
        <taxon>Agaricomycotina</taxon>
        <taxon>Agaricomycetes</taxon>
        <taxon>Agaricomycetidae</taxon>
        <taxon>Boletales</taxon>
        <taxon>Sclerodermatineae</taxon>
        <taxon>Sclerodermataceae</taxon>
        <taxon>Scleroderma</taxon>
    </lineage>
</organism>
<sequence length="127" mass="14468">MAGITPRQHEISSEYRVVASNWMGFRSLDLYKPLMLSLPSNDDVKSLLTSFSTRLTNRYLVTRIIQCRPNYPSQPGSSTPLYRVAKPFVWHRNKNARSGLEVRPGDELQGEAKGDQVRVNDVDEMTL</sequence>